<evidence type="ECO:0000313" key="3">
    <source>
        <dbReference type="Proteomes" id="UP000289738"/>
    </source>
</evidence>
<dbReference type="PANTHER" id="PTHR47165:SF4">
    <property type="entry name" value="OS03G0429900 PROTEIN"/>
    <property type="match status" value="1"/>
</dbReference>
<dbReference type="PANTHER" id="PTHR47165">
    <property type="entry name" value="OS03G0429900 PROTEIN"/>
    <property type="match status" value="1"/>
</dbReference>
<dbReference type="InterPro" id="IPR012340">
    <property type="entry name" value="NA-bd_OB-fold"/>
</dbReference>
<keyword evidence="3" id="KW-1185">Reference proteome</keyword>
<comment type="caution">
    <text evidence="2">The sequence shown here is derived from an EMBL/GenBank/DDBJ whole genome shotgun (WGS) entry which is preliminary data.</text>
</comment>
<dbReference type="Proteomes" id="UP000289738">
    <property type="component" value="Chromosome A07"/>
</dbReference>
<dbReference type="SUPFAM" id="SSF50249">
    <property type="entry name" value="Nucleic acid-binding proteins"/>
    <property type="match status" value="1"/>
</dbReference>
<protein>
    <recommendedName>
        <fullName evidence="1">Replication factor A C-terminal domain-containing protein</fullName>
    </recommendedName>
</protein>
<dbReference type="AlphaFoldDB" id="A0A445CAS4"/>
<feature type="domain" description="Replication factor A C-terminal" evidence="1">
    <location>
        <begin position="98"/>
        <end position="177"/>
    </location>
</feature>
<evidence type="ECO:0000313" key="2">
    <source>
        <dbReference type="EMBL" id="RYR48038.1"/>
    </source>
</evidence>
<gene>
    <name evidence="2" type="ORF">Ahy_A07g034034</name>
</gene>
<dbReference type="Gene3D" id="2.40.50.140">
    <property type="entry name" value="Nucleic acid-binding proteins"/>
    <property type="match status" value="1"/>
</dbReference>
<dbReference type="InterPro" id="IPR013955">
    <property type="entry name" value="Rep_factor-A_C"/>
</dbReference>
<organism evidence="2 3">
    <name type="scientific">Arachis hypogaea</name>
    <name type="common">Peanut</name>
    <dbReference type="NCBI Taxonomy" id="3818"/>
    <lineage>
        <taxon>Eukaryota</taxon>
        <taxon>Viridiplantae</taxon>
        <taxon>Streptophyta</taxon>
        <taxon>Embryophyta</taxon>
        <taxon>Tracheophyta</taxon>
        <taxon>Spermatophyta</taxon>
        <taxon>Magnoliopsida</taxon>
        <taxon>eudicotyledons</taxon>
        <taxon>Gunneridae</taxon>
        <taxon>Pentapetalae</taxon>
        <taxon>rosids</taxon>
        <taxon>fabids</taxon>
        <taxon>Fabales</taxon>
        <taxon>Fabaceae</taxon>
        <taxon>Papilionoideae</taxon>
        <taxon>50 kb inversion clade</taxon>
        <taxon>dalbergioids sensu lato</taxon>
        <taxon>Dalbergieae</taxon>
        <taxon>Pterocarpus clade</taxon>
        <taxon>Arachis</taxon>
    </lineage>
</organism>
<sequence>MDDLPWLSSSLLKSKPLKVSGVILQNVIDVSRLFINPDIPEAVEFLSRFSVASYGFSSLVTNDLGYLVSKVDGDYFNSKEISNIQDLHSDNGDSHYFVIGTIKEVMDEPDWWYYTCVCGQAVVEHEDLYLCDACGSCVEHVMVKYRIRVKIQDARCTILFVLLDNAATKLFGRTCSEAFLSIEDEFPVDPSVLAVFRSYSPQMFDHVVGEEKVFKVEIDSAVDPDYSSCFKIVNVLSHNQESVAVDDYINYATGEDYKTQVVCDNAIQSETIEDIITDLISPNRCYSDAENGGFVFILGTISSVLKNHKFCLKVVVSHSNGNNIFVLKDREVVQIIKTRCSSFLDNHPELSQGSYCKIHVLVDSMPEVEDAFSQCESDHEALISEIYKRI</sequence>
<proteinExistence type="predicted"/>
<reference evidence="2 3" key="1">
    <citation type="submission" date="2019-01" db="EMBL/GenBank/DDBJ databases">
        <title>Sequencing of cultivated peanut Arachis hypogaea provides insights into genome evolution and oil improvement.</title>
        <authorList>
            <person name="Chen X."/>
        </authorList>
    </citation>
    <scope>NUCLEOTIDE SEQUENCE [LARGE SCALE GENOMIC DNA]</scope>
    <source>
        <strain evidence="3">cv. Fuhuasheng</strain>
        <tissue evidence="2">Leaves</tissue>
    </source>
</reference>
<accession>A0A445CAS4</accession>
<dbReference type="EMBL" id="SDMP01000007">
    <property type="protein sequence ID" value="RYR48038.1"/>
    <property type="molecule type" value="Genomic_DNA"/>
</dbReference>
<dbReference type="Pfam" id="PF08646">
    <property type="entry name" value="Rep_fac-A_C"/>
    <property type="match status" value="1"/>
</dbReference>
<name>A0A445CAS4_ARAHY</name>
<evidence type="ECO:0000259" key="1">
    <source>
        <dbReference type="Pfam" id="PF08646"/>
    </source>
</evidence>